<keyword evidence="1" id="KW-0472">Membrane</keyword>
<feature type="domain" description="Ice-binding protein C-terminal" evidence="3">
    <location>
        <begin position="188"/>
        <end position="212"/>
    </location>
</feature>
<sequence>MKFLPSLSLAALFLAGTAAQAQSINNGSFESGSYRVQGVIGGWSTTAYMSTVSAADLVADRATGMTASPVGGNMMAAWYLTVGTPTLSQTLSGLTPGKNYNISFYESTANTSPDAYAASLQWLVSLGSQTLGGTAMQAAAPHSGAAWKKVNLTFTANMATETLKFVASATAPLAPEPLMLLDGITISAVPEPSTAALSLAGLGLFGFLLSRRRSARQV</sequence>
<keyword evidence="1" id="KW-0812">Transmembrane</keyword>
<dbReference type="InterPro" id="IPR013424">
    <property type="entry name" value="Ice-binding_C"/>
</dbReference>
<dbReference type="NCBIfam" id="TIGR03382">
    <property type="entry name" value="GC_trans_RRR"/>
    <property type="match status" value="1"/>
</dbReference>
<dbReference type="InterPro" id="IPR017756">
    <property type="entry name" value="TM_Gly-Cys-Arg_CS"/>
</dbReference>
<dbReference type="Pfam" id="PF07589">
    <property type="entry name" value="PEP-CTERM"/>
    <property type="match status" value="1"/>
</dbReference>
<evidence type="ECO:0000256" key="2">
    <source>
        <dbReference type="SAM" id="SignalP"/>
    </source>
</evidence>
<feature type="transmembrane region" description="Helical" evidence="1">
    <location>
        <begin position="193"/>
        <end position="210"/>
    </location>
</feature>
<protein>
    <submittedName>
        <fullName evidence="4">PEP-CTERM sorting domain-containing protein</fullName>
    </submittedName>
</protein>
<evidence type="ECO:0000259" key="3">
    <source>
        <dbReference type="Pfam" id="PF07589"/>
    </source>
</evidence>
<dbReference type="NCBIfam" id="TIGR02595">
    <property type="entry name" value="PEP_CTERM"/>
    <property type="match status" value="1"/>
</dbReference>
<evidence type="ECO:0000313" key="5">
    <source>
        <dbReference type="Proteomes" id="UP001219862"/>
    </source>
</evidence>
<gene>
    <name evidence="4" type="ORF">PRZ01_05295</name>
</gene>
<dbReference type="Proteomes" id="UP001219862">
    <property type="component" value="Unassembled WGS sequence"/>
</dbReference>
<dbReference type="EMBL" id="JAQQXS010000004">
    <property type="protein sequence ID" value="MDC8784599.1"/>
    <property type="molecule type" value="Genomic_DNA"/>
</dbReference>
<feature type="chain" id="PRO_5046036529" evidence="2">
    <location>
        <begin position="22"/>
        <end position="218"/>
    </location>
</feature>
<reference evidence="4 5" key="1">
    <citation type="submission" date="2022-10" db="EMBL/GenBank/DDBJ databases">
        <title>paucibacter sp. hw8 Genome sequencing.</title>
        <authorList>
            <person name="Park S."/>
        </authorList>
    </citation>
    <scope>NUCLEOTIDE SEQUENCE [LARGE SCALE GENOMIC DNA]</scope>
    <source>
        <strain evidence="5">hw8</strain>
    </source>
</reference>
<name>A0ABT5KNX8_9BURK</name>
<evidence type="ECO:0000256" key="1">
    <source>
        <dbReference type="SAM" id="Phobius"/>
    </source>
</evidence>
<feature type="signal peptide" evidence="2">
    <location>
        <begin position="1"/>
        <end position="21"/>
    </location>
</feature>
<proteinExistence type="predicted"/>
<dbReference type="Gene3D" id="2.60.120.260">
    <property type="entry name" value="Galactose-binding domain-like"/>
    <property type="match status" value="1"/>
</dbReference>
<dbReference type="RefSeq" id="WP_273595721.1">
    <property type="nucleotide sequence ID" value="NZ_JAQQXS010000004.1"/>
</dbReference>
<evidence type="ECO:0000313" key="4">
    <source>
        <dbReference type="EMBL" id="MDC8784599.1"/>
    </source>
</evidence>
<keyword evidence="1" id="KW-1133">Transmembrane helix</keyword>
<keyword evidence="2" id="KW-0732">Signal</keyword>
<comment type="caution">
    <text evidence="4">The sequence shown here is derived from an EMBL/GenBank/DDBJ whole genome shotgun (WGS) entry which is preliminary data.</text>
</comment>
<organism evidence="4 5">
    <name type="scientific">Roseateles koreensis</name>
    <dbReference type="NCBI Taxonomy" id="2987526"/>
    <lineage>
        <taxon>Bacteria</taxon>
        <taxon>Pseudomonadati</taxon>
        <taxon>Pseudomonadota</taxon>
        <taxon>Betaproteobacteria</taxon>
        <taxon>Burkholderiales</taxon>
        <taxon>Sphaerotilaceae</taxon>
        <taxon>Roseateles</taxon>
    </lineage>
</organism>
<keyword evidence="5" id="KW-1185">Reference proteome</keyword>
<accession>A0ABT5KNX8</accession>